<evidence type="ECO:0000256" key="1">
    <source>
        <dbReference type="SAM" id="MobiDB-lite"/>
    </source>
</evidence>
<sequence length="103" mass="11763">MLLKQECMEQVRVAALLREELEVYKAKDQKRHKLVIKSNVSTQTERTRPSSLGYASEGSDGSTRSLISFHLGHGKVHYSDLILCMCMMLMFHVTCLLHIFLPP</sequence>
<protein>
    <submittedName>
        <fullName evidence="4">Uncharacterized protein LOC103512319</fullName>
    </submittedName>
</protein>
<accession>A0A3Q0J4I7</accession>
<reference evidence="4" key="1">
    <citation type="submission" date="2025-08" db="UniProtKB">
        <authorList>
            <consortium name="RefSeq"/>
        </authorList>
    </citation>
    <scope>IDENTIFICATION</scope>
</reference>
<keyword evidence="2" id="KW-1133">Transmembrane helix</keyword>
<dbReference type="KEGG" id="dci:103512319"/>
<dbReference type="Proteomes" id="UP000079169">
    <property type="component" value="Unplaced"/>
</dbReference>
<keyword evidence="2" id="KW-0472">Membrane</keyword>
<keyword evidence="2" id="KW-0812">Transmembrane</keyword>
<dbReference type="GeneID" id="103512319"/>
<feature type="region of interest" description="Disordered" evidence="1">
    <location>
        <begin position="37"/>
        <end position="61"/>
    </location>
</feature>
<dbReference type="AlphaFoldDB" id="A0A3Q0J4I7"/>
<evidence type="ECO:0000313" key="4">
    <source>
        <dbReference type="RefSeq" id="XP_026681625.1"/>
    </source>
</evidence>
<dbReference type="PaxDb" id="121845-A0A3Q0J4I7"/>
<gene>
    <name evidence="4" type="primary">LOC103512319</name>
</gene>
<proteinExistence type="predicted"/>
<feature type="transmembrane region" description="Helical" evidence="2">
    <location>
        <begin position="81"/>
        <end position="101"/>
    </location>
</feature>
<evidence type="ECO:0000256" key="2">
    <source>
        <dbReference type="SAM" id="Phobius"/>
    </source>
</evidence>
<keyword evidence="3" id="KW-1185">Reference proteome</keyword>
<organism evidence="3 4">
    <name type="scientific">Diaphorina citri</name>
    <name type="common">Asian citrus psyllid</name>
    <dbReference type="NCBI Taxonomy" id="121845"/>
    <lineage>
        <taxon>Eukaryota</taxon>
        <taxon>Metazoa</taxon>
        <taxon>Ecdysozoa</taxon>
        <taxon>Arthropoda</taxon>
        <taxon>Hexapoda</taxon>
        <taxon>Insecta</taxon>
        <taxon>Pterygota</taxon>
        <taxon>Neoptera</taxon>
        <taxon>Paraneoptera</taxon>
        <taxon>Hemiptera</taxon>
        <taxon>Sternorrhyncha</taxon>
        <taxon>Psylloidea</taxon>
        <taxon>Psyllidae</taxon>
        <taxon>Diaphorininae</taxon>
        <taxon>Diaphorina</taxon>
    </lineage>
</organism>
<evidence type="ECO:0000313" key="3">
    <source>
        <dbReference type="Proteomes" id="UP000079169"/>
    </source>
</evidence>
<dbReference type="RefSeq" id="XP_026681625.1">
    <property type="nucleotide sequence ID" value="XM_026825824.1"/>
</dbReference>
<name>A0A3Q0J4I7_DIACI</name>